<name>A0AAD5REH9_PARTN</name>
<dbReference type="GO" id="GO:0006048">
    <property type="term" value="P:UDP-N-acetylglucosamine biosynthetic process"/>
    <property type="evidence" value="ECO:0007669"/>
    <property type="project" value="TreeGrafter"/>
</dbReference>
<dbReference type="PANTHER" id="PTHR45955">
    <property type="entry name" value="PHOSPHOACETYLGLUCOSAMINE MUTASE"/>
    <property type="match status" value="1"/>
</dbReference>
<reference evidence="2" key="1">
    <citation type="submission" date="2021-06" db="EMBL/GenBank/DDBJ databases">
        <title>Parelaphostrongylus tenuis whole genome reference sequence.</title>
        <authorList>
            <person name="Garwood T.J."/>
            <person name="Larsen P.A."/>
            <person name="Fountain-Jones N.M."/>
            <person name="Garbe J.R."/>
            <person name="Macchietto M.G."/>
            <person name="Kania S.A."/>
            <person name="Gerhold R.W."/>
            <person name="Richards J.E."/>
            <person name="Wolf T.M."/>
        </authorList>
    </citation>
    <scope>NUCLEOTIDE SEQUENCE</scope>
    <source>
        <strain evidence="2">MNPRO001-30</strain>
        <tissue evidence="2">Meninges</tissue>
    </source>
</reference>
<dbReference type="GO" id="GO:0004610">
    <property type="term" value="F:phosphoacetylglucosamine mutase activity"/>
    <property type="evidence" value="ECO:0007669"/>
    <property type="project" value="TreeGrafter"/>
</dbReference>
<dbReference type="InterPro" id="IPR005843">
    <property type="entry name" value="A-D-PHexomutase_C"/>
</dbReference>
<dbReference type="Pfam" id="PF00408">
    <property type="entry name" value="PGM_PMM_IV"/>
    <property type="match status" value="1"/>
</dbReference>
<dbReference type="FunFam" id="3.30.310.50:FF:000003">
    <property type="entry name" value="Phosphoacetylglucosamine mutase"/>
    <property type="match status" value="1"/>
</dbReference>
<keyword evidence="3" id="KW-1185">Reference proteome</keyword>
<sequence length="121" mass="13651">MINEVVGDAMADLLVVESLLRWYGLSIEDWESQFYNDAPSAQIKVPVVDRSKFKTTFDETILLEPEGVQEKIDSFVKQYSGARAFVRPSGTENIVRVYAETQLAHETVDLAESIANIIRNL</sequence>
<dbReference type="Gene3D" id="3.30.310.50">
    <property type="entry name" value="Alpha-D-phosphohexomutase, C-terminal domain"/>
    <property type="match status" value="1"/>
</dbReference>
<gene>
    <name evidence="2" type="ORF">KIN20_038199</name>
</gene>
<feature type="domain" description="Alpha-D-phosphohexomutase C-terminal" evidence="1">
    <location>
        <begin position="44"/>
        <end position="116"/>
    </location>
</feature>
<dbReference type="EMBL" id="JAHQIW010007501">
    <property type="protein sequence ID" value="KAJ1374980.1"/>
    <property type="molecule type" value="Genomic_DNA"/>
</dbReference>
<comment type="caution">
    <text evidence="2">The sequence shown here is derived from an EMBL/GenBank/DDBJ whole genome shotgun (WGS) entry which is preliminary data.</text>
</comment>
<dbReference type="Proteomes" id="UP001196413">
    <property type="component" value="Unassembled WGS sequence"/>
</dbReference>
<protein>
    <recommendedName>
        <fullName evidence="1">Alpha-D-phosphohexomutase C-terminal domain-containing protein</fullName>
    </recommendedName>
</protein>
<evidence type="ECO:0000313" key="3">
    <source>
        <dbReference type="Proteomes" id="UP001196413"/>
    </source>
</evidence>
<proteinExistence type="predicted"/>
<dbReference type="PANTHER" id="PTHR45955:SF1">
    <property type="entry name" value="PHOSPHOACETYLGLUCOSAMINE MUTASE"/>
    <property type="match status" value="1"/>
</dbReference>
<accession>A0AAD5REH9</accession>
<evidence type="ECO:0000313" key="2">
    <source>
        <dbReference type="EMBL" id="KAJ1374980.1"/>
    </source>
</evidence>
<dbReference type="AlphaFoldDB" id="A0AAD5REH9"/>
<evidence type="ECO:0000259" key="1">
    <source>
        <dbReference type="Pfam" id="PF00408"/>
    </source>
</evidence>
<organism evidence="2 3">
    <name type="scientific">Parelaphostrongylus tenuis</name>
    <name type="common">Meningeal worm</name>
    <dbReference type="NCBI Taxonomy" id="148309"/>
    <lineage>
        <taxon>Eukaryota</taxon>
        <taxon>Metazoa</taxon>
        <taxon>Ecdysozoa</taxon>
        <taxon>Nematoda</taxon>
        <taxon>Chromadorea</taxon>
        <taxon>Rhabditida</taxon>
        <taxon>Rhabditina</taxon>
        <taxon>Rhabditomorpha</taxon>
        <taxon>Strongyloidea</taxon>
        <taxon>Metastrongylidae</taxon>
        <taxon>Parelaphostrongylus</taxon>
    </lineage>
</organism>
<dbReference type="SUPFAM" id="SSF55957">
    <property type="entry name" value="Phosphoglucomutase, C-terminal domain"/>
    <property type="match status" value="1"/>
</dbReference>
<dbReference type="InterPro" id="IPR036900">
    <property type="entry name" value="A-D-PHexomutase_C_sf"/>
</dbReference>